<keyword evidence="4" id="KW-0813">Transport</keyword>
<dbReference type="EMBL" id="SPRO01000025">
    <property type="protein sequence ID" value="TIC29655.1"/>
    <property type="molecule type" value="Genomic_DNA"/>
</dbReference>
<evidence type="ECO:0000256" key="4">
    <source>
        <dbReference type="ARBA" id="ARBA00022448"/>
    </source>
</evidence>
<proteinExistence type="inferred from homology"/>
<dbReference type="GO" id="GO:0015031">
    <property type="term" value="P:protein transport"/>
    <property type="evidence" value="ECO:0007669"/>
    <property type="project" value="UniProtKB-KW"/>
</dbReference>
<evidence type="ECO:0000256" key="5">
    <source>
        <dbReference type="ARBA" id="ARBA00022927"/>
    </source>
</evidence>
<sequence>MHPIEELKQEIDKRGLIVQAIVGDRYKQVLNVSQSVVHLDKSIEEIQNTIDDIRSLSSRDTPVNSLPSTHIDPIPALVKLVHDSTENIWRLIENEQHLHAAWLYSLAKITHMQLSSTYPDTLNQLVILKSQHESTLQLKPQIVLKAVISLIKQSITFDDARSTLTALILLDSPSYGQSLDKLLTQRTTALTHIQNNPSVELIISQSLQLINETHELVHKLYIQDELSRYIGQCSGNTADTTTNTLINQLSGSEIIIHRIPNQLLNYTPYFAPFDKIPNEQVNQTLDKWIASSLDSLKSVLDAQSGLLADINNISDLCPLRAIVEITNIEHVKNFFVSALEERCQVIWKDLHNDYLETTQTKVNKAMNTVTNIPNAKNDPIKNLLAPLPENLDTTTLYTEHVPIVSEMLTVIKNQSTHIHDQIYDFLWAPNTALQSKNLLNTYHEYANGTLTRFLHNLDSTFDKVLQNANTTQRKRQLMVFRHLLEALQKEETIARNIMLNEETQQPAYMDVIKRVNEKWATDVVNDKVEDDSFVWSTSELDADETRWSNSSGGSKIPEGPSRQLIDLLSGVAHDVENISLHLQDNKELLKSMLSQLWERMSRVFDKEETDERAKVRKSFDIAFLNVLCGHSGMEVEMKGDHTEELRAAAFEALKKYQVILGALINAPGIPAAGAGATGRLNPLLRLGQPAKKVELNSMIVPTVELKPRISLLTL</sequence>
<accession>A0A4T0M844</accession>
<reference evidence="10 11" key="1">
    <citation type="submission" date="2019-03" db="EMBL/GenBank/DDBJ databases">
        <title>Sequencing 25 genomes of Wallemia mellicola.</title>
        <authorList>
            <person name="Gostincar C."/>
        </authorList>
    </citation>
    <scope>NUCLEOTIDE SEQUENCE [LARGE SCALE GENOMIC DNA]</scope>
    <source>
        <strain evidence="8 11">EXF-6152</strain>
        <strain evidence="9 10">EXF-8738</strain>
    </source>
</reference>
<protein>
    <recommendedName>
        <fullName evidence="3">Conserved oligomeric Golgi complex subunit 1</fullName>
    </recommendedName>
</protein>
<dbReference type="EMBL" id="SPRC01000023">
    <property type="protein sequence ID" value="TIB78868.1"/>
    <property type="molecule type" value="Genomic_DNA"/>
</dbReference>
<comment type="similarity">
    <text evidence="2">Belongs to the COG1 family.</text>
</comment>
<keyword evidence="7" id="KW-0472">Membrane</keyword>
<dbReference type="GO" id="GO:0017119">
    <property type="term" value="C:Golgi transport complex"/>
    <property type="evidence" value="ECO:0007669"/>
    <property type="project" value="InterPro"/>
</dbReference>
<dbReference type="PANTHER" id="PTHR31658">
    <property type="entry name" value="CONSERVED OLIGOMERIC GOLGI COMPLEX SUBUNIT 1"/>
    <property type="match status" value="1"/>
</dbReference>
<dbReference type="GO" id="GO:0006891">
    <property type="term" value="P:intra-Golgi vesicle-mediated transport"/>
    <property type="evidence" value="ECO:0007669"/>
    <property type="project" value="InterPro"/>
</dbReference>
<dbReference type="Proteomes" id="UP000310685">
    <property type="component" value="Unassembled WGS sequence"/>
</dbReference>
<name>A0A4T0M844_9BASI</name>
<dbReference type="AlphaFoldDB" id="A0A4T0M844"/>
<evidence type="ECO:0000256" key="6">
    <source>
        <dbReference type="ARBA" id="ARBA00023034"/>
    </source>
</evidence>
<evidence type="ECO:0000313" key="10">
    <source>
        <dbReference type="Proteomes" id="UP000305647"/>
    </source>
</evidence>
<keyword evidence="6" id="KW-0333">Golgi apparatus</keyword>
<comment type="caution">
    <text evidence="8">The sequence shown here is derived from an EMBL/GenBank/DDBJ whole genome shotgun (WGS) entry which is preliminary data.</text>
</comment>
<organism evidence="8 11">
    <name type="scientific">Wallemia mellicola</name>
    <dbReference type="NCBI Taxonomy" id="1708541"/>
    <lineage>
        <taxon>Eukaryota</taxon>
        <taxon>Fungi</taxon>
        <taxon>Dikarya</taxon>
        <taxon>Basidiomycota</taxon>
        <taxon>Wallemiomycotina</taxon>
        <taxon>Wallemiomycetes</taxon>
        <taxon>Wallemiales</taxon>
        <taxon>Wallemiaceae</taxon>
        <taxon>Wallemia</taxon>
    </lineage>
</organism>
<evidence type="ECO:0000256" key="7">
    <source>
        <dbReference type="ARBA" id="ARBA00023136"/>
    </source>
</evidence>
<evidence type="ECO:0000313" key="11">
    <source>
        <dbReference type="Proteomes" id="UP000310685"/>
    </source>
</evidence>
<dbReference type="PANTHER" id="PTHR31658:SF0">
    <property type="entry name" value="CONSERVED OLIGOMERIC GOLGI COMPLEX SUBUNIT 1"/>
    <property type="match status" value="1"/>
</dbReference>
<gene>
    <name evidence="9" type="ORF">E3Q10_02495</name>
    <name evidence="8" type="ORF">E3Q22_02422</name>
</gene>
<evidence type="ECO:0000256" key="1">
    <source>
        <dbReference type="ARBA" id="ARBA00004395"/>
    </source>
</evidence>
<evidence type="ECO:0000256" key="2">
    <source>
        <dbReference type="ARBA" id="ARBA00006653"/>
    </source>
</evidence>
<evidence type="ECO:0000256" key="3">
    <source>
        <dbReference type="ARBA" id="ARBA00020978"/>
    </source>
</evidence>
<evidence type="ECO:0000313" key="9">
    <source>
        <dbReference type="EMBL" id="TIC29655.1"/>
    </source>
</evidence>
<keyword evidence="5" id="KW-0653">Protein transport</keyword>
<comment type="subcellular location">
    <subcellularLocation>
        <location evidence="1">Golgi apparatus membrane</location>
        <topology evidence="1">Peripheral membrane protein</topology>
    </subcellularLocation>
</comment>
<dbReference type="Proteomes" id="UP000305647">
    <property type="component" value="Unassembled WGS sequence"/>
</dbReference>
<dbReference type="GO" id="GO:0000139">
    <property type="term" value="C:Golgi membrane"/>
    <property type="evidence" value="ECO:0007669"/>
    <property type="project" value="UniProtKB-SubCell"/>
</dbReference>
<evidence type="ECO:0000313" key="8">
    <source>
        <dbReference type="EMBL" id="TIB78868.1"/>
    </source>
</evidence>
<dbReference type="InterPro" id="IPR033370">
    <property type="entry name" value="COG1"/>
</dbReference>